<accession>A0A8H3TU46</accession>
<proteinExistence type="predicted"/>
<evidence type="ECO:0000313" key="4">
    <source>
        <dbReference type="Proteomes" id="UP000620104"/>
    </source>
</evidence>
<feature type="transmembrane region" description="Helical" evidence="2">
    <location>
        <begin position="101"/>
        <end position="121"/>
    </location>
</feature>
<dbReference type="OrthoDB" id="2588148at2759"/>
<dbReference type="AlphaFoldDB" id="A0A8H3TU46"/>
<name>A0A8H3TU46_9TREE</name>
<comment type="caution">
    <text evidence="3">The sequence shown here is derived from an EMBL/GenBank/DDBJ whole genome shotgun (WGS) entry which is preliminary data.</text>
</comment>
<dbReference type="EMBL" id="BLZA01000023">
    <property type="protein sequence ID" value="GHJ87586.1"/>
    <property type="molecule type" value="Genomic_DNA"/>
</dbReference>
<evidence type="ECO:0000256" key="1">
    <source>
        <dbReference type="SAM" id="MobiDB-lite"/>
    </source>
</evidence>
<feature type="region of interest" description="Disordered" evidence="1">
    <location>
        <begin position="285"/>
        <end position="313"/>
    </location>
</feature>
<gene>
    <name evidence="3" type="ORF">NliqN6_3988</name>
</gene>
<dbReference type="Proteomes" id="UP000620104">
    <property type="component" value="Unassembled WGS sequence"/>
</dbReference>
<evidence type="ECO:0000256" key="2">
    <source>
        <dbReference type="SAM" id="Phobius"/>
    </source>
</evidence>
<keyword evidence="2" id="KW-0812">Transmembrane</keyword>
<keyword evidence="2" id="KW-1133">Transmembrane helix</keyword>
<sequence>MMKSHGMLAQPVFALGVSGLSLLLLVIILLAVPGPVRGLYWFSMNSPTDPSSELRAGVLGWCWENTANCTYSAISENEYLATSFNTASALTVKFLVPVSCYWAIVVGVFWVLLVVTAPAGYKIVGAEYISRHLYFNIIEVTALCLQLFSCVLTWIAFGFMLNSYHVIGKSVQVRSGKAMEAMGVAAGISTFAFVLGAYGLHLRIQEAAAEWKEEIACLVFSASAAGGATDGVIQATPSYHGGDPRKGQGIIGQFRASRASMAEWDNGKMGRGIAIFSRPASRGMTGEAEKYEIPGPSPAPTSAPAPDGQRMETVSEDAGCHAMSMAQDHDLEQGVTYTAANRQSGGKLLTPSYMRRKIENY</sequence>
<keyword evidence="4" id="KW-1185">Reference proteome</keyword>
<keyword evidence="2" id="KW-0472">Membrane</keyword>
<reference evidence="3" key="1">
    <citation type="submission" date="2020-07" db="EMBL/GenBank/DDBJ databases">
        <title>Draft Genome Sequence of a Deep-Sea Yeast, Naganishia (Cryptococcus) liquefaciens strain N6.</title>
        <authorList>
            <person name="Han Y.W."/>
            <person name="Kajitani R."/>
            <person name="Morimoto H."/>
            <person name="Parhat M."/>
            <person name="Tsubouchi H."/>
            <person name="Bakenova O."/>
            <person name="Ogata M."/>
            <person name="Argunhan B."/>
            <person name="Aoki R."/>
            <person name="Kajiwara S."/>
            <person name="Itoh T."/>
            <person name="Iwasaki H."/>
        </authorList>
    </citation>
    <scope>NUCLEOTIDE SEQUENCE</scope>
    <source>
        <strain evidence="3">N6</strain>
    </source>
</reference>
<evidence type="ECO:0000313" key="3">
    <source>
        <dbReference type="EMBL" id="GHJ87586.1"/>
    </source>
</evidence>
<feature type="transmembrane region" description="Helical" evidence="2">
    <location>
        <begin position="133"/>
        <end position="161"/>
    </location>
</feature>
<protein>
    <submittedName>
        <fullName evidence="3">Uncharacterized protein</fullName>
    </submittedName>
</protein>
<feature type="transmembrane region" description="Helical" evidence="2">
    <location>
        <begin position="181"/>
        <end position="200"/>
    </location>
</feature>
<organism evidence="3 4">
    <name type="scientific">Naganishia liquefaciens</name>
    <dbReference type="NCBI Taxonomy" id="104408"/>
    <lineage>
        <taxon>Eukaryota</taxon>
        <taxon>Fungi</taxon>
        <taxon>Dikarya</taxon>
        <taxon>Basidiomycota</taxon>
        <taxon>Agaricomycotina</taxon>
        <taxon>Tremellomycetes</taxon>
        <taxon>Filobasidiales</taxon>
        <taxon>Filobasidiaceae</taxon>
        <taxon>Naganishia</taxon>
    </lineage>
</organism>